<gene>
    <name evidence="4" type="ORF">BJY27_010390</name>
</gene>
<dbReference type="InterPro" id="IPR014030">
    <property type="entry name" value="Ketoacyl_synth_N"/>
</dbReference>
<evidence type="ECO:0000313" key="4">
    <source>
        <dbReference type="EMBL" id="MBB4789340.1"/>
    </source>
</evidence>
<name>A0ABR6M402_9ACTN</name>
<keyword evidence="5" id="KW-1185">Reference proteome</keyword>
<dbReference type="Gene3D" id="3.40.47.10">
    <property type="match status" value="1"/>
</dbReference>
<dbReference type="SUPFAM" id="SSF53901">
    <property type="entry name" value="Thiolase-like"/>
    <property type="match status" value="1"/>
</dbReference>
<evidence type="ECO:0000259" key="3">
    <source>
        <dbReference type="Pfam" id="PF00109"/>
    </source>
</evidence>
<keyword evidence="1" id="KW-0808">Transferase</keyword>
<dbReference type="PANTHER" id="PTHR43775">
    <property type="entry name" value="FATTY ACID SYNTHASE"/>
    <property type="match status" value="1"/>
</dbReference>
<organism evidence="4 5">
    <name type="scientific">Streptomyces rapamycinicus</name>
    <dbReference type="NCBI Taxonomy" id="1226757"/>
    <lineage>
        <taxon>Bacteria</taxon>
        <taxon>Bacillati</taxon>
        <taxon>Actinomycetota</taxon>
        <taxon>Actinomycetes</taxon>
        <taxon>Kitasatosporales</taxon>
        <taxon>Streptomycetaceae</taxon>
        <taxon>Streptomyces</taxon>
        <taxon>Streptomyces violaceusniger group</taxon>
    </lineage>
</organism>
<comment type="caution">
    <text evidence="4">The sequence shown here is derived from an EMBL/GenBank/DDBJ whole genome shotgun (WGS) entry which is preliminary data.</text>
</comment>
<dbReference type="EMBL" id="JACHNG010000004">
    <property type="protein sequence ID" value="MBB4789340.1"/>
    <property type="molecule type" value="Genomic_DNA"/>
</dbReference>
<evidence type="ECO:0000256" key="2">
    <source>
        <dbReference type="ARBA" id="ARBA00023268"/>
    </source>
</evidence>
<proteinExistence type="predicted"/>
<dbReference type="Pfam" id="PF00109">
    <property type="entry name" value="ketoacyl-synt"/>
    <property type="match status" value="1"/>
</dbReference>
<dbReference type="InterPro" id="IPR050091">
    <property type="entry name" value="PKS_NRPS_Biosynth_Enz"/>
</dbReference>
<dbReference type="Proteomes" id="UP000530530">
    <property type="component" value="Unassembled WGS sequence"/>
</dbReference>
<keyword evidence="2" id="KW-0511">Multifunctional enzyme</keyword>
<feature type="domain" description="Beta-ketoacyl synthase-like N-terminal" evidence="3">
    <location>
        <begin position="10"/>
        <end position="77"/>
    </location>
</feature>
<dbReference type="InterPro" id="IPR016039">
    <property type="entry name" value="Thiolase-like"/>
</dbReference>
<reference evidence="4 5" key="1">
    <citation type="submission" date="2020-08" db="EMBL/GenBank/DDBJ databases">
        <title>Sequencing the genomes of 1000 actinobacteria strains.</title>
        <authorList>
            <person name="Klenk H.-P."/>
        </authorList>
    </citation>
    <scope>NUCLEOTIDE SEQUENCE [LARGE SCALE GENOMIC DNA]</scope>
    <source>
        <strain evidence="4 5">DSM 41530</strain>
    </source>
</reference>
<accession>A0ABR6M402</accession>
<sequence>MLENLFGVPRSPGNSYRLQGGFLDAAAGFDASFFGISPREALAMDPQQRLVLEVSWGGVERAGIKPGSVRGTDTGVSWVRTPVATASVPTSAASGQLPCGECPVGSGVVFLRI</sequence>
<evidence type="ECO:0000256" key="1">
    <source>
        <dbReference type="ARBA" id="ARBA00022679"/>
    </source>
</evidence>
<protein>
    <recommendedName>
        <fullName evidence="3">Beta-ketoacyl synthase-like N-terminal domain-containing protein</fullName>
    </recommendedName>
</protein>
<evidence type="ECO:0000313" key="5">
    <source>
        <dbReference type="Proteomes" id="UP000530530"/>
    </source>
</evidence>
<dbReference type="PANTHER" id="PTHR43775:SF51">
    <property type="entry name" value="INACTIVE PHENOLPHTHIOCEROL SYNTHESIS POLYKETIDE SYNTHASE TYPE I PKS1-RELATED"/>
    <property type="match status" value="1"/>
</dbReference>